<keyword evidence="2 8" id="KW-0813">Transport</keyword>
<reference evidence="10" key="1">
    <citation type="journal article" date="2021" name="PeerJ">
        <title>Extensive microbial diversity within the chicken gut microbiome revealed by metagenomics and culture.</title>
        <authorList>
            <person name="Gilroy R."/>
            <person name="Ravi A."/>
            <person name="Getino M."/>
            <person name="Pursley I."/>
            <person name="Horton D.L."/>
            <person name="Alikhan N.F."/>
            <person name="Baker D."/>
            <person name="Gharbi K."/>
            <person name="Hall N."/>
            <person name="Watson M."/>
            <person name="Adriaenssens E.M."/>
            <person name="Foster-Nyarko E."/>
            <person name="Jarju S."/>
            <person name="Secka A."/>
            <person name="Antonio M."/>
            <person name="Oren A."/>
            <person name="Chaudhuri R.R."/>
            <person name="La Ragione R."/>
            <person name="Hildebrand F."/>
            <person name="Pallen M.J."/>
        </authorList>
    </citation>
    <scope>NUCLEOTIDE SEQUENCE</scope>
    <source>
        <strain evidence="10">6627</strain>
    </source>
</reference>
<dbReference type="GO" id="GO:0042626">
    <property type="term" value="F:ATPase-coupled transmembrane transporter activity"/>
    <property type="evidence" value="ECO:0007669"/>
    <property type="project" value="TreeGrafter"/>
</dbReference>
<comment type="subcellular location">
    <subcellularLocation>
        <location evidence="1 8">Cell membrane</location>
        <topology evidence="1 8">Peripheral membrane protein</topology>
    </subcellularLocation>
</comment>
<protein>
    <recommendedName>
        <fullName evidence="8">Energy-coupling factor transporter ATP-binding protein EcfA2</fullName>
        <ecNumber evidence="8">7.-.-.-</ecNumber>
    </recommendedName>
</protein>
<dbReference type="InterPro" id="IPR030946">
    <property type="entry name" value="EcfA2"/>
</dbReference>
<dbReference type="EMBL" id="DXFP01000040">
    <property type="protein sequence ID" value="HIX02016.1"/>
    <property type="molecule type" value="Genomic_DNA"/>
</dbReference>
<evidence type="ECO:0000256" key="7">
    <source>
        <dbReference type="ARBA" id="ARBA00023136"/>
    </source>
</evidence>
<evidence type="ECO:0000256" key="4">
    <source>
        <dbReference type="ARBA" id="ARBA00022741"/>
    </source>
</evidence>
<evidence type="ECO:0000313" key="10">
    <source>
        <dbReference type="EMBL" id="HIX02016.1"/>
    </source>
</evidence>
<dbReference type="AlphaFoldDB" id="A0A9D1UX29"/>
<evidence type="ECO:0000256" key="6">
    <source>
        <dbReference type="ARBA" id="ARBA00022967"/>
    </source>
</evidence>
<dbReference type="PANTHER" id="PTHR43553:SF27">
    <property type="entry name" value="ENERGY-COUPLING FACTOR TRANSPORTER ATP-BINDING PROTEIN ECFA2"/>
    <property type="match status" value="1"/>
</dbReference>
<comment type="similarity">
    <text evidence="8">Belongs to the ABC transporter superfamily. Energy-coupling factor EcfA family.</text>
</comment>
<dbReference type="InterPro" id="IPR017871">
    <property type="entry name" value="ABC_transporter-like_CS"/>
</dbReference>
<dbReference type="SUPFAM" id="SSF52540">
    <property type="entry name" value="P-loop containing nucleoside triphosphate hydrolases"/>
    <property type="match status" value="1"/>
</dbReference>
<evidence type="ECO:0000313" key="11">
    <source>
        <dbReference type="Proteomes" id="UP000823963"/>
    </source>
</evidence>
<keyword evidence="6" id="KW-1278">Translocase</keyword>
<dbReference type="GO" id="GO:0016887">
    <property type="term" value="F:ATP hydrolysis activity"/>
    <property type="evidence" value="ECO:0007669"/>
    <property type="project" value="InterPro"/>
</dbReference>
<evidence type="ECO:0000256" key="1">
    <source>
        <dbReference type="ARBA" id="ARBA00004202"/>
    </source>
</evidence>
<dbReference type="CDD" id="cd03225">
    <property type="entry name" value="ABC_cobalt_CbiO_domain1"/>
    <property type="match status" value="1"/>
</dbReference>
<dbReference type="GO" id="GO:0005524">
    <property type="term" value="F:ATP binding"/>
    <property type="evidence" value="ECO:0007669"/>
    <property type="project" value="UniProtKB-UniRule"/>
</dbReference>
<dbReference type="InterPro" id="IPR015856">
    <property type="entry name" value="ABC_transpr_CbiO/EcfA_su"/>
</dbReference>
<dbReference type="Pfam" id="PF00005">
    <property type="entry name" value="ABC_tran"/>
    <property type="match status" value="1"/>
</dbReference>
<reference evidence="10" key="2">
    <citation type="submission" date="2021-04" db="EMBL/GenBank/DDBJ databases">
        <authorList>
            <person name="Gilroy R."/>
        </authorList>
    </citation>
    <scope>NUCLEOTIDE SEQUENCE</scope>
    <source>
        <strain evidence="10">6627</strain>
    </source>
</reference>
<comment type="caution">
    <text evidence="10">The sequence shown here is derived from an EMBL/GenBank/DDBJ whole genome shotgun (WGS) entry which is preliminary data.</text>
</comment>
<dbReference type="EC" id="7.-.-.-" evidence="8"/>
<feature type="domain" description="ABC transporter" evidence="9">
    <location>
        <begin position="3"/>
        <end position="246"/>
    </location>
</feature>
<keyword evidence="7 8" id="KW-0472">Membrane</keyword>
<dbReference type="SMART" id="SM00382">
    <property type="entry name" value="AAA"/>
    <property type="match status" value="1"/>
</dbReference>
<dbReference type="Proteomes" id="UP000823963">
    <property type="component" value="Unassembled WGS sequence"/>
</dbReference>
<evidence type="ECO:0000256" key="2">
    <source>
        <dbReference type="ARBA" id="ARBA00022448"/>
    </source>
</evidence>
<gene>
    <name evidence="10" type="ORF">H9861_04600</name>
</gene>
<name>A0A9D1UX29_9LACO</name>
<dbReference type="PROSITE" id="PS00211">
    <property type="entry name" value="ABC_TRANSPORTER_1"/>
    <property type="match status" value="1"/>
</dbReference>
<organism evidence="10 11">
    <name type="scientific">Candidatus Ligilactobacillus excrementigallinarum</name>
    <dbReference type="NCBI Taxonomy" id="2838641"/>
    <lineage>
        <taxon>Bacteria</taxon>
        <taxon>Bacillati</taxon>
        <taxon>Bacillota</taxon>
        <taxon>Bacilli</taxon>
        <taxon>Lactobacillales</taxon>
        <taxon>Lactobacillaceae</taxon>
        <taxon>Ligilactobacillus</taxon>
    </lineage>
</organism>
<accession>A0A9D1UX29</accession>
<dbReference type="PANTHER" id="PTHR43553">
    <property type="entry name" value="HEAVY METAL TRANSPORTER"/>
    <property type="match status" value="1"/>
</dbReference>
<dbReference type="InterPro" id="IPR050095">
    <property type="entry name" value="ECF_ABC_transporter_ATP-bd"/>
</dbReference>
<dbReference type="InterPro" id="IPR003439">
    <property type="entry name" value="ABC_transporter-like_ATP-bd"/>
</dbReference>
<keyword evidence="3 8" id="KW-1003">Cell membrane</keyword>
<dbReference type="FunFam" id="3.40.50.300:FF:000224">
    <property type="entry name" value="Energy-coupling factor transporter ATP-binding protein EcfA"/>
    <property type="match status" value="1"/>
</dbReference>
<sequence length="289" mass="32285">MGIEFKNVSYEYQADTPFAQKALNNISLKIEDGSFTAIVGHTGSGKSTLIQHLNGLLKPTLGKVIINNQQITNETKNKQLAELRKQVGILFQFSESQLFEETVLKDIAFAPKNFGKSTTEAEQIAKKAAEVVGLQQDLLERSPFELSGGQMRRVALAGILAMNPQILVLDEPIIGLDPIGKREVMSIFQKLNQELGMTIIIVTHNMDDVAQYADQVIALEHGNLIAHQSTSEFFNHPQWLYQHHLGLPKVAEFAQRLIKLGMQFNQLPLTTEELTNVLKNKLQRGDINE</sequence>
<evidence type="ECO:0000256" key="5">
    <source>
        <dbReference type="ARBA" id="ARBA00022840"/>
    </source>
</evidence>
<dbReference type="InterPro" id="IPR003593">
    <property type="entry name" value="AAA+_ATPase"/>
</dbReference>
<dbReference type="GO" id="GO:0043190">
    <property type="term" value="C:ATP-binding cassette (ABC) transporter complex"/>
    <property type="evidence" value="ECO:0007669"/>
    <property type="project" value="TreeGrafter"/>
</dbReference>
<comment type="function">
    <text evidence="8">ATP-binding (A) component of a common energy-coupling factor (ECF) ABC-transporter complex.</text>
</comment>
<dbReference type="NCBIfam" id="TIGR04521">
    <property type="entry name" value="ECF_ATPase_2"/>
    <property type="match status" value="1"/>
</dbReference>
<evidence type="ECO:0000256" key="8">
    <source>
        <dbReference type="RuleBase" id="RU365104"/>
    </source>
</evidence>
<keyword evidence="5 8" id="KW-0067">ATP-binding</keyword>
<dbReference type="PROSITE" id="PS50893">
    <property type="entry name" value="ABC_TRANSPORTER_2"/>
    <property type="match status" value="1"/>
</dbReference>
<evidence type="ECO:0000259" key="9">
    <source>
        <dbReference type="PROSITE" id="PS50893"/>
    </source>
</evidence>
<dbReference type="InterPro" id="IPR027417">
    <property type="entry name" value="P-loop_NTPase"/>
</dbReference>
<dbReference type="Gene3D" id="3.40.50.300">
    <property type="entry name" value="P-loop containing nucleotide triphosphate hydrolases"/>
    <property type="match status" value="1"/>
</dbReference>
<evidence type="ECO:0000256" key="3">
    <source>
        <dbReference type="ARBA" id="ARBA00022475"/>
    </source>
</evidence>
<comment type="subunit">
    <text evidence="8">Forms a stable energy-coupling factor (ECF) transporter complex composed of 2 membrane-embedded substrate-binding proteins (S component), 2 ATP-binding proteins (A component) and 2 transmembrane proteins (T component).</text>
</comment>
<proteinExistence type="inferred from homology"/>
<keyword evidence="4 8" id="KW-0547">Nucleotide-binding</keyword>